<dbReference type="PANTHER" id="PTHR30337:SF7">
    <property type="entry name" value="PHOSPHOESTERASE"/>
    <property type="match status" value="1"/>
</dbReference>
<evidence type="ECO:0000313" key="4">
    <source>
        <dbReference type="Proteomes" id="UP000184241"/>
    </source>
</evidence>
<keyword evidence="3" id="KW-0269">Exonuclease</keyword>
<dbReference type="PANTHER" id="PTHR30337">
    <property type="entry name" value="COMPONENT OF ATP-DEPENDENT DSDNA EXONUCLEASE"/>
    <property type="match status" value="1"/>
</dbReference>
<dbReference type="GO" id="GO:0004527">
    <property type="term" value="F:exonuclease activity"/>
    <property type="evidence" value="ECO:0007669"/>
    <property type="project" value="UniProtKB-KW"/>
</dbReference>
<dbReference type="InterPro" id="IPR029052">
    <property type="entry name" value="Metallo-depent_PP-like"/>
</dbReference>
<dbReference type="Pfam" id="PF00149">
    <property type="entry name" value="Metallophos"/>
    <property type="match status" value="1"/>
</dbReference>
<evidence type="ECO:0000259" key="2">
    <source>
        <dbReference type="Pfam" id="PF00149"/>
    </source>
</evidence>
<proteinExistence type="predicted"/>
<dbReference type="CDD" id="cd00840">
    <property type="entry name" value="MPP_Mre11_N"/>
    <property type="match status" value="1"/>
</dbReference>
<dbReference type="InterPro" id="IPR041796">
    <property type="entry name" value="Mre11_N"/>
</dbReference>
<dbReference type="SUPFAM" id="SSF56300">
    <property type="entry name" value="Metallo-dependent phosphatases"/>
    <property type="match status" value="1"/>
</dbReference>
<feature type="domain" description="Calcineurin-like phosphoesterase" evidence="2">
    <location>
        <begin position="5"/>
        <end position="197"/>
    </location>
</feature>
<evidence type="ECO:0000313" key="3">
    <source>
        <dbReference type="EMBL" id="SHH98804.1"/>
    </source>
</evidence>
<dbReference type="AlphaFoldDB" id="A0A1M5XH17"/>
<dbReference type="InterPro" id="IPR050535">
    <property type="entry name" value="DNA_Repair-Maintenance_Comp"/>
</dbReference>
<keyword evidence="3" id="KW-0540">Nuclease</keyword>
<name>A0A1M5XH17_9CLOT</name>
<accession>A0A1M5XH17</accession>
<protein>
    <submittedName>
        <fullName evidence="3">DNA repair exonuclease SbcCD nuclease subunit</fullName>
    </submittedName>
</protein>
<evidence type="ECO:0000256" key="1">
    <source>
        <dbReference type="ARBA" id="ARBA00022801"/>
    </source>
</evidence>
<sequence>MDRVKILHGADFHFDTPFKELSASMGEKRNEDIKKSFESLINIVKEEEVSILLLCGDIFDNKCIKKSTLEFLKDRLESINKTKVFIVAGNHDPLNDRSFYNLLTWPENVHIFSNDMEAVVLEDLKTVVYGKSFSSNHEKSSLLKGFQVPVEHKEYINIMALHGEIARGEQENEYNPLTLEEIRNSKLDYLALGHRHGFSNIKREGETFYAYSGCPEGRGFDELGEKGIIIGEVYKGYNNLKFRAISQRVYELIEVDLTGINSQEEILRLIISSVDENKKVRNFYKVILKGEVYSELSINIKKLQYRLKEMFYYIKIIDETTVKLDYDMVKNENSLRGIFLRKVYKKLEEEPENKESLERALKLAFNALREEDINLDDY</sequence>
<dbReference type="EMBL" id="FQXU01000005">
    <property type="protein sequence ID" value="SHH98804.1"/>
    <property type="molecule type" value="Genomic_DNA"/>
</dbReference>
<gene>
    <name evidence="3" type="ORF">SAMN02745941_01408</name>
</gene>
<dbReference type="PROSITE" id="PS50096">
    <property type="entry name" value="IQ"/>
    <property type="match status" value="1"/>
</dbReference>
<dbReference type="Gene3D" id="3.60.21.10">
    <property type="match status" value="1"/>
</dbReference>
<keyword evidence="1" id="KW-0378">Hydrolase</keyword>
<dbReference type="Proteomes" id="UP000184241">
    <property type="component" value="Unassembled WGS sequence"/>
</dbReference>
<reference evidence="3 4" key="1">
    <citation type="submission" date="2016-11" db="EMBL/GenBank/DDBJ databases">
        <authorList>
            <person name="Jaros S."/>
            <person name="Januszkiewicz K."/>
            <person name="Wedrychowicz H."/>
        </authorList>
    </citation>
    <scope>NUCLEOTIDE SEQUENCE [LARGE SCALE GENOMIC DNA]</scope>
    <source>
        <strain evidence="3 4">DSM 6191</strain>
    </source>
</reference>
<dbReference type="InterPro" id="IPR004843">
    <property type="entry name" value="Calcineurin-like_PHP"/>
</dbReference>
<dbReference type="RefSeq" id="WP_073018095.1">
    <property type="nucleotide sequence ID" value="NZ_FQXU01000005.1"/>
</dbReference>
<organism evidence="3 4">
    <name type="scientific">Clostridium intestinale DSM 6191</name>
    <dbReference type="NCBI Taxonomy" id="1121320"/>
    <lineage>
        <taxon>Bacteria</taxon>
        <taxon>Bacillati</taxon>
        <taxon>Bacillota</taxon>
        <taxon>Clostridia</taxon>
        <taxon>Eubacteriales</taxon>
        <taxon>Clostridiaceae</taxon>
        <taxon>Clostridium</taxon>
    </lineage>
</organism>